<dbReference type="WBParaSite" id="ECPE_0000323701-mRNA-1">
    <property type="protein sequence ID" value="ECPE_0000323701-mRNA-1"/>
    <property type="gene ID" value="ECPE_0000323701"/>
</dbReference>
<dbReference type="AlphaFoldDB" id="A0A183A8E9"/>
<sequence length="121" mass="13743">MILIKQLNGINRLRLTFVNNSEAAAFYAELSRFAQVRKAMSESTLPESNVEEHLERTLDSIGKGMPQTTSWTTEWPTKSLEGLVRLCLIDPNFPGYVKQVHNAMKKLTLLDKTSLVYNKNT</sequence>
<gene>
    <name evidence="1" type="ORF">ECPE_LOCUS3234</name>
</gene>
<accession>A0A183A8E9</accession>
<evidence type="ECO:0000313" key="1">
    <source>
        <dbReference type="EMBL" id="VDP68816.1"/>
    </source>
</evidence>
<protein>
    <submittedName>
        <fullName evidence="3">V-type proton ATPase subunit C</fullName>
    </submittedName>
</protein>
<reference evidence="1 2" key="2">
    <citation type="submission" date="2018-11" db="EMBL/GenBank/DDBJ databases">
        <authorList>
            <consortium name="Pathogen Informatics"/>
        </authorList>
    </citation>
    <scope>NUCLEOTIDE SEQUENCE [LARGE SCALE GENOMIC DNA]</scope>
    <source>
        <strain evidence="1 2">Egypt</strain>
    </source>
</reference>
<dbReference type="Pfam" id="PF15165">
    <property type="entry name" value="REC114-like"/>
    <property type="match status" value="1"/>
</dbReference>
<dbReference type="InterPro" id="IPR029168">
    <property type="entry name" value="REC114L"/>
</dbReference>
<name>A0A183A8E9_9TREM</name>
<dbReference type="OrthoDB" id="6479200at2759"/>
<dbReference type="Proteomes" id="UP000272942">
    <property type="component" value="Unassembled WGS sequence"/>
</dbReference>
<keyword evidence="2" id="KW-1185">Reference proteome</keyword>
<evidence type="ECO:0000313" key="3">
    <source>
        <dbReference type="WBParaSite" id="ECPE_0000323701-mRNA-1"/>
    </source>
</evidence>
<proteinExistence type="predicted"/>
<reference evidence="3" key="1">
    <citation type="submission" date="2016-06" db="UniProtKB">
        <authorList>
            <consortium name="WormBaseParasite"/>
        </authorList>
    </citation>
    <scope>IDENTIFICATION</scope>
</reference>
<dbReference type="EMBL" id="UZAN01040207">
    <property type="protein sequence ID" value="VDP68816.1"/>
    <property type="molecule type" value="Genomic_DNA"/>
</dbReference>
<organism evidence="3">
    <name type="scientific">Echinostoma caproni</name>
    <dbReference type="NCBI Taxonomy" id="27848"/>
    <lineage>
        <taxon>Eukaryota</taxon>
        <taxon>Metazoa</taxon>
        <taxon>Spiralia</taxon>
        <taxon>Lophotrochozoa</taxon>
        <taxon>Platyhelminthes</taxon>
        <taxon>Trematoda</taxon>
        <taxon>Digenea</taxon>
        <taxon>Plagiorchiida</taxon>
        <taxon>Echinostomata</taxon>
        <taxon>Echinostomatoidea</taxon>
        <taxon>Echinostomatidae</taxon>
        <taxon>Echinostoma</taxon>
    </lineage>
</organism>
<evidence type="ECO:0000313" key="2">
    <source>
        <dbReference type="Proteomes" id="UP000272942"/>
    </source>
</evidence>